<dbReference type="EMBL" id="FOIR01000001">
    <property type="protein sequence ID" value="SEV92174.1"/>
    <property type="molecule type" value="Genomic_DNA"/>
</dbReference>
<reference evidence="6" key="1">
    <citation type="submission" date="2016-10" db="EMBL/GenBank/DDBJ databases">
        <authorList>
            <person name="Varghese N."/>
            <person name="Submissions S."/>
        </authorList>
    </citation>
    <scope>NUCLEOTIDE SEQUENCE [LARGE SCALE GENOMIC DNA]</scope>
    <source>
        <strain evidence="6">CGMCC 1.12402</strain>
    </source>
</reference>
<sequence>MIKPTETELEILNILWQEGPSSVRIVNEKMNEQKEVGYTTTLKLMQLMTQKGLVKRDESKRTHIYNAAVKAKDLQQTMVSKLMNAVFSGSAGQLALSALGNGKASKQELDEIKALIEQLENDAK</sequence>
<dbReference type="Gene3D" id="1.10.10.10">
    <property type="entry name" value="Winged helix-like DNA-binding domain superfamily/Winged helix DNA-binding domain"/>
    <property type="match status" value="1"/>
</dbReference>
<gene>
    <name evidence="5" type="ORF">SAMN05216290_0699</name>
</gene>
<dbReference type="GeneID" id="99985441"/>
<dbReference type="GO" id="GO:0045892">
    <property type="term" value="P:negative regulation of DNA-templated transcription"/>
    <property type="evidence" value="ECO:0007669"/>
    <property type="project" value="InterPro"/>
</dbReference>
<evidence type="ECO:0000313" key="6">
    <source>
        <dbReference type="Proteomes" id="UP000199437"/>
    </source>
</evidence>
<keyword evidence="3" id="KW-0238">DNA-binding</keyword>
<keyword evidence="4" id="KW-0804">Transcription</keyword>
<name>A0A1I0MTU5_9BACT</name>
<proteinExistence type="inferred from homology"/>
<dbReference type="Proteomes" id="UP000199437">
    <property type="component" value="Unassembled WGS sequence"/>
</dbReference>
<accession>A0A1I0MTU5</accession>
<organism evidence="5 6">
    <name type="scientific">Roseivirga pacifica</name>
    <dbReference type="NCBI Taxonomy" id="1267423"/>
    <lineage>
        <taxon>Bacteria</taxon>
        <taxon>Pseudomonadati</taxon>
        <taxon>Bacteroidota</taxon>
        <taxon>Cytophagia</taxon>
        <taxon>Cytophagales</taxon>
        <taxon>Roseivirgaceae</taxon>
        <taxon>Roseivirga</taxon>
    </lineage>
</organism>
<dbReference type="InterPro" id="IPR005650">
    <property type="entry name" value="BlaI_family"/>
</dbReference>
<dbReference type="STRING" id="1267423.SAMN05216290_0699"/>
<dbReference type="InterPro" id="IPR036388">
    <property type="entry name" value="WH-like_DNA-bd_sf"/>
</dbReference>
<evidence type="ECO:0000256" key="4">
    <source>
        <dbReference type="ARBA" id="ARBA00023163"/>
    </source>
</evidence>
<dbReference type="GO" id="GO:0003677">
    <property type="term" value="F:DNA binding"/>
    <property type="evidence" value="ECO:0007669"/>
    <property type="project" value="UniProtKB-KW"/>
</dbReference>
<dbReference type="InterPro" id="IPR036390">
    <property type="entry name" value="WH_DNA-bd_sf"/>
</dbReference>
<dbReference type="SUPFAM" id="SSF46785">
    <property type="entry name" value="Winged helix' DNA-binding domain"/>
    <property type="match status" value="1"/>
</dbReference>
<evidence type="ECO:0000313" key="5">
    <source>
        <dbReference type="EMBL" id="SEV92174.1"/>
    </source>
</evidence>
<keyword evidence="2" id="KW-0805">Transcription regulation</keyword>
<keyword evidence="6" id="KW-1185">Reference proteome</keyword>
<protein>
    <submittedName>
        <fullName evidence="5">Predicted transcriptional regulator</fullName>
    </submittedName>
</protein>
<dbReference type="AlphaFoldDB" id="A0A1I0MTU5"/>
<evidence type="ECO:0000256" key="2">
    <source>
        <dbReference type="ARBA" id="ARBA00023015"/>
    </source>
</evidence>
<comment type="similarity">
    <text evidence="1">Belongs to the BlaI transcriptional regulatory family.</text>
</comment>
<evidence type="ECO:0000256" key="3">
    <source>
        <dbReference type="ARBA" id="ARBA00023125"/>
    </source>
</evidence>
<dbReference type="Pfam" id="PF03965">
    <property type="entry name" value="Penicillinase_R"/>
    <property type="match status" value="1"/>
</dbReference>
<dbReference type="RefSeq" id="WP_170836503.1">
    <property type="nucleotide sequence ID" value="NZ_FOIR01000001.1"/>
</dbReference>
<dbReference type="Gene3D" id="1.10.4040.10">
    <property type="entry name" value="Penicillinase repressor domain"/>
    <property type="match status" value="1"/>
</dbReference>
<evidence type="ECO:0000256" key="1">
    <source>
        <dbReference type="ARBA" id="ARBA00011046"/>
    </source>
</evidence>
<dbReference type="PIRSF" id="PIRSF019455">
    <property type="entry name" value="CopR_AtkY"/>
    <property type="match status" value="1"/>
</dbReference>